<keyword evidence="2" id="KW-1185">Reference proteome</keyword>
<name>A0A930XYF1_9GAMM</name>
<sequence>MYTVPITEKEDVAKLEEAYALDKKEGPGYICQYMDVGGKGMVVNMASPQTEPIRTLVAFPDGLKGVLMQAVRHRFPRMEVVAQPIKAGSQPPGPDSKWLPATGGLKQSYLGALRLLAKAAGPANGNGSAVNHEARTMYERAAMAAEQGALDKITDNQLLRMREFGERAAAKAEERGDDKESAVYKELADACHAIIKEHLIDG</sequence>
<organism evidence="1 2">
    <name type="scientific">Candidatus Amphirhobacter heronislandensis</name>
    <dbReference type="NCBI Taxonomy" id="1732024"/>
    <lineage>
        <taxon>Bacteria</taxon>
        <taxon>Pseudomonadati</taxon>
        <taxon>Pseudomonadota</taxon>
        <taxon>Gammaproteobacteria</taxon>
        <taxon>Candidatus Tethybacterales</taxon>
        <taxon>Candidatus Tethybacteraceae</taxon>
        <taxon>Candidatus Amphirhobacter</taxon>
    </lineage>
</organism>
<dbReference type="EMBL" id="JADHEI010000046">
    <property type="protein sequence ID" value="MBF2735654.1"/>
    <property type="molecule type" value="Genomic_DNA"/>
</dbReference>
<reference evidence="1" key="1">
    <citation type="submission" date="2020-10" db="EMBL/GenBank/DDBJ databases">
        <title>An improved Amphimedon queenslandica hologenome assembly reveals how three proteobacterial symbionts can extend the metabolic phenotypic of their marine sponge host.</title>
        <authorList>
            <person name="Degnan B."/>
            <person name="Degnan S."/>
            <person name="Xiang X."/>
        </authorList>
    </citation>
    <scope>NUCLEOTIDE SEQUENCE</scope>
    <source>
        <strain evidence="1">AqS2</strain>
    </source>
</reference>
<evidence type="ECO:0000313" key="2">
    <source>
        <dbReference type="Proteomes" id="UP000604381"/>
    </source>
</evidence>
<accession>A0A930XYF1</accession>
<protein>
    <submittedName>
        <fullName evidence="1">Uncharacterized protein</fullName>
    </submittedName>
</protein>
<gene>
    <name evidence="1" type="ORF">ISN26_06230</name>
</gene>
<dbReference type="AlphaFoldDB" id="A0A930XYF1"/>
<evidence type="ECO:0000313" key="1">
    <source>
        <dbReference type="EMBL" id="MBF2735654.1"/>
    </source>
</evidence>
<proteinExistence type="predicted"/>
<dbReference type="Proteomes" id="UP000604381">
    <property type="component" value="Unassembled WGS sequence"/>
</dbReference>
<comment type="caution">
    <text evidence="1">The sequence shown here is derived from an EMBL/GenBank/DDBJ whole genome shotgun (WGS) entry which is preliminary data.</text>
</comment>